<dbReference type="OMA" id="IPDATEW"/>
<evidence type="ECO:0000313" key="1">
    <source>
        <dbReference type="EMBL" id="PCH36861.1"/>
    </source>
</evidence>
<organism evidence="1 2">
    <name type="scientific">Wolfiporia cocos (strain MD-104)</name>
    <name type="common">Brown rot fungus</name>
    <dbReference type="NCBI Taxonomy" id="742152"/>
    <lineage>
        <taxon>Eukaryota</taxon>
        <taxon>Fungi</taxon>
        <taxon>Dikarya</taxon>
        <taxon>Basidiomycota</taxon>
        <taxon>Agaricomycotina</taxon>
        <taxon>Agaricomycetes</taxon>
        <taxon>Polyporales</taxon>
        <taxon>Phaeolaceae</taxon>
        <taxon>Wolfiporia</taxon>
    </lineage>
</organism>
<name>A0A2H3J4I1_WOLCO</name>
<sequence length="334" mass="38392">LLQLPTEVCERIIDWQWDDVWMLHRCARVCKAWTPRCRYWMQRVVALYNRNHVQGHARRARAQPHLLQQARSVWVTGGGMQGERVPIPHLGTLAIMAAAKLPLVWRLDIQDAIWKPSDFHPLIFVHLSAFSSVTTLRLSDVTFPKVREFGRLVCALPSLVLLRCENVLFTSTVPCVSLAITRCPPSVRLTDLVISSFNETSSNVEANRALIEHLCAAGVIAGLQRFEFYEIGYAWMHRILETDISKKLREVSIVMDRPQYSQDAEENLQRTVSALKGDVCHQLNELLSDKDYEKLRHVNFVFWTNPDDPIPDATEWEPLLKANMPKLHERGVLR</sequence>
<protein>
    <recommendedName>
        <fullName evidence="3">F-box domain-containing protein</fullName>
    </recommendedName>
</protein>
<evidence type="ECO:0008006" key="3">
    <source>
        <dbReference type="Google" id="ProtNLM"/>
    </source>
</evidence>
<evidence type="ECO:0000313" key="2">
    <source>
        <dbReference type="Proteomes" id="UP000218811"/>
    </source>
</evidence>
<feature type="non-terminal residue" evidence="1">
    <location>
        <position position="1"/>
    </location>
</feature>
<dbReference type="STRING" id="742152.A0A2H3J4I1"/>
<keyword evidence="2" id="KW-1185">Reference proteome</keyword>
<dbReference type="OrthoDB" id="2798901at2759"/>
<dbReference type="AlphaFoldDB" id="A0A2H3J4I1"/>
<gene>
    <name evidence="1" type="ORF">WOLCODRAFT_83379</name>
</gene>
<reference evidence="1 2" key="1">
    <citation type="journal article" date="2012" name="Science">
        <title>The Paleozoic origin of enzymatic lignin decomposition reconstructed from 31 fungal genomes.</title>
        <authorList>
            <person name="Floudas D."/>
            <person name="Binder M."/>
            <person name="Riley R."/>
            <person name="Barry K."/>
            <person name="Blanchette R.A."/>
            <person name="Henrissat B."/>
            <person name="Martinez A.T."/>
            <person name="Otillar R."/>
            <person name="Spatafora J.W."/>
            <person name="Yadav J.S."/>
            <person name="Aerts A."/>
            <person name="Benoit I."/>
            <person name="Boyd A."/>
            <person name="Carlson A."/>
            <person name="Copeland A."/>
            <person name="Coutinho P.M."/>
            <person name="de Vries R.P."/>
            <person name="Ferreira P."/>
            <person name="Findley K."/>
            <person name="Foster B."/>
            <person name="Gaskell J."/>
            <person name="Glotzer D."/>
            <person name="Gorecki P."/>
            <person name="Heitman J."/>
            <person name="Hesse C."/>
            <person name="Hori C."/>
            <person name="Igarashi K."/>
            <person name="Jurgens J.A."/>
            <person name="Kallen N."/>
            <person name="Kersten P."/>
            <person name="Kohler A."/>
            <person name="Kuees U."/>
            <person name="Kumar T.K.A."/>
            <person name="Kuo A."/>
            <person name="LaButti K."/>
            <person name="Larrondo L.F."/>
            <person name="Lindquist E."/>
            <person name="Ling A."/>
            <person name="Lombard V."/>
            <person name="Lucas S."/>
            <person name="Lundell T."/>
            <person name="Martin R."/>
            <person name="McLaughlin D.J."/>
            <person name="Morgenstern I."/>
            <person name="Morin E."/>
            <person name="Murat C."/>
            <person name="Nagy L.G."/>
            <person name="Nolan M."/>
            <person name="Ohm R.A."/>
            <person name="Patyshakuliyeva A."/>
            <person name="Rokas A."/>
            <person name="Ruiz-Duenas F.J."/>
            <person name="Sabat G."/>
            <person name="Salamov A."/>
            <person name="Samejima M."/>
            <person name="Schmutz J."/>
            <person name="Slot J.C."/>
            <person name="St John F."/>
            <person name="Stenlid J."/>
            <person name="Sun H."/>
            <person name="Sun S."/>
            <person name="Syed K."/>
            <person name="Tsang A."/>
            <person name="Wiebenga A."/>
            <person name="Young D."/>
            <person name="Pisabarro A."/>
            <person name="Eastwood D.C."/>
            <person name="Martin F."/>
            <person name="Cullen D."/>
            <person name="Grigoriev I.V."/>
            <person name="Hibbett D.S."/>
        </authorList>
    </citation>
    <scope>NUCLEOTIDE SEQUENCE [LARGE SCALE GENOMIC DNA]</scope>
    <source>
        <strain evidence="1 2">MD-104</strain>
    </source>
</reference>
<dbReference type="Proteomes" id="UP000218811">
    <property type="component" value="Unassembled WGS sequence"/>
</dbReference>
<proteinExistence type="predicted"/>
<dbReference type="EMBL" id="KB467898">
    <property type="protein sequence ID" value="PCH36861.1"/>
    <property type="molecule type" value="Genomic_DNA"/>
</dbReference>
<accession>A0A2H3J4I1</accession>